<keyword evidence="2" id="KW-0472">Membrane</keyword>
<dbReference type="Proteomes" id="UP000317550">
    <property type="component" value="Chromosome"/>
</dbReference>
<organism evidence="3 4">
    <name type="scientific">Chitinimonas arctica</name>
    <dbReference type="NCBI Taxonomy" id="2594795"/>
    <lineage>
        <taxon>Bacteria</taxon>
        <taxon>Pseudomonadati</taxon>
        <taxon>Pseudomonadota</taxon>
        <taxon>Betaproteobacteria</taxon>
        <taxon>Neisseriales</taxon>
        <taxon>Chitinibacteraceae</taxon>
        <taxon>Chitinimonas</taxon>
    </lineage>
</organism>
<gene>
    <name evidence="3" type="ORF">FNU76_09120</name>
</gene>
<accession>A0A516SED3</accession>
<name>A0A516SED3_9NEIS</name>
<feature type="transmembrane region" description="Helical" evidence="2">
    <location>
        <begin position="323"/>
        <end position="344"/>
    </location>
</feature>
<evidence type="ECO:0000313" key="4">
    <source>
        <dbReference type="Proteomes" id="UP000317550"/>
    </source>
</evidence>
<proteinExistence type="predicted"/>
<dbReference type="EMBL" id="CP041730">
    <property type="protein sequence ID" value="QDQ26516.1"/>
    <property type="molecule type" value="Genomic_DNA"/>
</dbReference>
<keyword evidence="2" id="KW-0812">Transmembrane</keyword>
<feature type="transmembrane region" description="Helical" evidence="2">
    <location>
        <begin position="298"/>
        <end position="317"/>
    </location>
</feature>
<dbReference type="AlphaFoldDB" id="A0A516SED3"/>
<evidence type="ECO:0000313" key="3">
    <source>
        <dbReference type="EMBL" id="QDQ26516.1"/>
    </source>
</evidence>
<evidence type="ECO:0000256" key="1">
    <source>
        <dbReference type="SAM" id="MobiDB-lite"/>
    </source>
</evidence>
<sequence>MGISAFHTATPNCRSSEPRPTGGRPSGKSCFKSYPSEIADIIASMFTPPTMPNIMNFGKPSRIYTVYKYLPITIGLTPIGVGLVGVVQFFSIMREIVASNKKYDTGEKIFMQQDESRHSPITAATGRSTQLANKQPLSVSTPPEAPAPRHLDHFAPIILTPLDLRNALKARNTLLGMKAPLLKVDACPIRLQENRPAPQPGGSYENLYKLMKGDSTSAGRSRQPASVVQRAAGVAREVGEIRSQPVSGERIAALKYGAAQACKRIYHLYDYTLKHLQDKHDNALITQRELDIWAKIRLAVAAIGIAAPAVCLGLTVSGAGAAVGAPILVGIGAAVAGWLGYNAIKGIQI</sequence>
<protein>
    <submittedName>
        <fullName evidence="3">Uncharacterized protein</fullName>
    </submittedName>
</protein>
<feature type="region of interest" description="Disordered" evidence="1">
    <location>
        <begin position="1"/>
        <end position="29"/>
    </location>
</feature>
<keyword evidence="2" id="KW-1133">Transmembrane helix</keyword>
<keyword evidence="4" id="KW-1185">Reference proteome</keyword>
<evidence type="ECO:0000256" key="2">
    <source>
        <dbReference type="SAM" id="Phobius"/>
    </source>
</evidence>
<dbReference type="KEGG" id="cari:FNU76_09120"/>
<reference evidence="4" key="1">
    <citation type="submission" date="2019-07" db="EMBL/GenBank/DDBJ databases">
        <title>Chitinimonas sp. nov., isolated from Ny-Alesund, arctica soil.</title>
        <authorList>
            <person name="Xu Q."/>
            <person name="Peng F."/>
        </authorList>
    </citation>
    <scope>NUCLEOTIDE SEQUENCE [LARGE SCALE GENOMIC DNA]</scope>
    <source>
        <strain evidence="4">R3-44</strain>
    </source>
</reference>
<feature type="transmembrane region" description="Helical" evidence="2">
    <location>
        <begin position="69"/>
        <end position="92"/>
    </location>
</feature>
<dbReference type="RefSeq" id="WP_144277910.1">
    <property type="nucleotide sequence ID" value="NZ_CP041730.1"/>
</dbReference>